<gene>
    <name evidence="1" type="ORF">PBIL07802_LOCUS32653</name>
</gene>
<name>A0A7S3GLU7_9EUKA</name>
<reference evidence="1" key="1">
    <citation type="submission" date="2021-01" db="EMBL/GenBank/DDBJ databases">
        <authorList>
            <person name="Corre E."/>
            <person name="Pelletier E."/>
            <person name="Niang G."/>
            <person name="Scheremetjew M."/>
            <person name="Finn R."/>
            <person name="Kale V."/>
            <person name="Holt S."/>
            <person name="Cochrane G."/>
            <person name="Meng A."/>
            <person name="Brown T."/>
            <person name="Cohen L."/>
        </authorList>
    </citation>
    <scope>NUCLEOTIDE SEQUENCE</scope>
    <source>
        <strain evidence="1">NIES-2562</strain>
    </source>
</reference>
<sequence length="241" mass="26328">MLFSCCIFVFEITTPAPPPPPIHTHTRTHHFTSLVSIFSSPHPLSPFSSYSACTSFIKVVGRKGIFGSTAERFREQSSVLNPGPGAYEEMTAKPVRRVKGRQTGAVFASTTARDLKGMSTTTEVPPPGSYEVQDQFKSKYGGAMYGGQKRAFISSGPRLSTEKVLAAAVDSPGPGTYNPGSFAHQFRPNEKAGQKQRFISTERRFNEREKFNVPGPGTYEGGEVDSSFLKRSYNVTIEGTI</sequence>
<dbReference type="EMBL" id="HBIB01049488">
    <property type="protein sequence ID" value="CAE0270298.1"/>
    <property type="molecule type" value="Transcribed_RNA"/>
</dbReference>
<dbReference type="Pfam" id="PF07004">
    <property type="entry name" value="SHIPPO-rpt"/>
    <property type="match status" value="2"/>
</dbReference>
<dbReference type="AlphaFoldDB" id="A0A7S3GLU7"/>
<organism evidence="1">
    <name type="scientific">Palpitomonas bilix</name>
    <dbReference type="NCBI Taxonomy" id="652834"/>
    <lineage>
        <taxon>Eukaryota</taxon>
        <taxon>Eukaryota incertae sedis</taxon>
    </lineage>
</organism>
<proteinExistence type="predicted"/>
<dbReference type="InterPro" id="IPR010736">
    <property type="entry name" value="SHIPPO-rpt"/>
</dbReference>
<accession>A0A7S3GLU7</accession>
<protein>
    <submittedName>
        <fullName evidence="1">Uncharacterized protein</fullName>
    </submittedName>
</protein>
<evidence type="ECO:0000313" key="1">
    <source>
        <dbReference type="EMBL" id="CAE0270298.1"/>
    </source>
</evidence>